<feature type="non-terminal residue" evidence="1">
    <location>
        <position position="1"/>
    </location>
</feature>
<evidence type="ECO:0000313" key="2">
    <source>
        <dbReference type="Proteomes" id="UP000789405"/>
    </source>
</evidence>
<name>A0A9N9NCD0_9GLOM</name>
<evidence type="ECO:0000313" key="1">
    <source>
        <dbReference type="EMBL" id="CAG8722155.1"/>
    </source>
</evidence>
<sequence>EIKQDLQTSSTNKLALILQRVKVSEDKRKLDWILVNNKENKPDIRRVISKSKERFCTKKWLVSKEKKALQELRKQNSNWVLDMTQSLLEEIRKNNIDPEITSRRKIGRVAIETVQALISESERRGKLRTSELQKCLFGEIYKEQKE</sequence>
<proteinExistence type="predicted"/>
<reference evidence="1" key="1">
    <citation type="submission" date="2021-06" db="EMBL/GenBank/DDBJ databases">
        <authorList>
            <person name="Kallberg Y."/>
            <person name="Tangrot J."/>
            <person name="Rosling A."/>
        </authorList>
    </citation>
    <scope>NUCLEOTIDE SEQUENCE</scope>
    <source>
        <strain evidence="1">MA453B</strain>
    </source>
</reference>
<gene>
    <name evidence="1" type="ORF">DERYTH_LOCUS14407</name>
</gene>
<protein>
    <submittedName>
        <fullName evidence="1">19891_t:CDS:1</fullName>
    </submittedName>
</protein>
<dbReference type="AlphaFoldDB" id="A0A9N9NCD0"/>
<keyword evidence="2" id="KW-1185">Reference proteome</keyword>
<comment type="caution">
    <text evidence="1">The sequence shown here is derived from an EMBL/GenBank/DDBJ whole genome shotgun (WGS) entry which is preliminary data.</text>
</comment>
<accession>A0A9N9NCD0</accession>
<dbReference type="Proteomes" id="UP000789405">
    <property type="component" value="Unassembled WGS sequence"/>
</dbReference>
<organism evidence="1 2">
    <name type="scientific">Dentiscutata erythropus</name>
    <dbReference type="NCBI Taxonomy" id="1348616"/>
    <lineage>
        <taxon>Eukaryota</taxon>
        <taxon>Fungi</taxon>
        <taxon>Fungi incertae sedis</taxon>
        <taxon>Mucoromycota</taxon>
        <taxon>Glomeromycotina</taxon>
        <taxon>Glomeromycetes</taxon>
        <taxon>Diversisporales</taxon>
        <taxon>Gigasporaceae</taxon>
        <taxon>Dentiscutata</taxon>
    </lineage>
</organism>
<dbReference type="EMBL" id="CAJVPY010010831">
    <property type="protein sequence ID" value="CAG8722155.1"/>
    <property type="molecule type" value="Genomic_DNA"/>
</dbReference>